<accession>A0A1U8A8M6</accession>
<proteinExistence type="inferred from homology"/>
<keyword evidence="4 7" id="KW-0378">Hydrolase</keyword>
<evidence type="ECO:0000256" key="4">
    <source>
        <dbReference type="ARBA" id="ARBA00022801"/>
    </source>
</evidence>
<reference evidence="12" key="1">
    <citation type="submission" date="2025-08" db="UniProtKB">
        <authorList>
            <consortium name="RefSeq"/>
        </authorList>
    </citation>
    <scope>IDENTIFICATION</scope>
</reference>
<dbReference type="PRINTS" id="PR00723">
    <property type="entry name" value="SUBTILISIN"/>
</dbReference>
<dbReference type="InterPro" id="IPR034197">
    <property type="entry name" value="Peptidases_S8_3"/>
</dbReference>
<feature type="active site" description="Charge relay system" evidence="6 7">
    <location>
        <position position="150"/>
    </location>
</feature>
<feature type="signal peptide" evidence="8">
    <location>
        <begin position="1"/>
        <end position="26"/>
    </location>
</feature>
<feature type="active site" description="Charge relay system" evidence="6 7">
    <location>
        <position position="518"/>
    </location>
</feature>
<dbReference type="InterPro" id="IPR045051">
    <property type="entry name" value="SBT"/>
</dbReference>
<dbReference type="AlphaFoldDB" id="A0A1U8A8M6"/>
<dbReference type="GO" id="GO:0004252">
    <property type="term" value="F:serine-type endopeptidase activity"/>
    <property type="evidence" value="ECO:0000318"/>
    <property type="project" value="GO_Central"/>
</dbReference>
<keyword evidence="3 8" id="KW-0732">Signal</keyword>
<evidence type="ECO:0000256" key="5">
    <source>
        <dbReference type="ARBA" id="ARBA00022825"/>
    </source>
</evidence>
<name>A0A1U8A8M6_NELNU</name>
<dbReference type="GeneID" id="104601906"/>
<dbReference type="OMA" id="QFRKTRI"/>
<dbReference type="Pfam" id="PF05922">
    <property type="entry name" value="Inhibitor_I9"/>
    <property type="match status" value="1"/>
</dbReference>
<evidence type="ECO:0000256" key="2">
    <source>
        <dbReference type="ARBA" id="ARBA00022670"/>
    </source>
</evidence>
<feature type="domain" description="Inhibitor I9" evidence="10">
    <location>
        <begin position="30"/>
        <end position="115"/>
    </location>
</feature>
<dbReference type="InterPro" id="IPR010259">
    <property type="entry name" value="S8pro/Inhibitor_I9"/>
</dbReference>
<evidence type="ECO:0000259" key="9">
    <source>
        <dbReference type="Pfam" id="PF00082"/>
    </source>
</evidence>
<dbReference type="KEGG" id="nnu:104601906"/>
<feature type="domain" description="Peptidase S8/S53" evidence="9">
    <location>
        <begin position="141"/>
        <end position="533"/>
    </location>
</feature>
<dbReference type="Pfam" id="PF00082">
    <property type="entry name" value="Peptidase_S8"/>
    <property type="match status" value="1"/>
</dbReference>
<evidence type="ECO:0000256" key="7">
    <source>
        <dbReference type="PROSITE-ProRule" id="PRU01240"/>
    </source>
</evidence>
<dbReference type="InParanoid" id="A0A1U8A8M6"/>
<dbReference type="Gene3D" id="3.30.70.80">
    <property type="entry name" value="Peptidase S8 propeptide/proteinase inhibitor I9"/>
    <property type="match status" value="1"/>
</dbReference>
<dbReference type="CDD" id="cd04852">
    <property type="entry name" value="Peptidases_S8_3"/>
    <property type="match status" value="1"/>
</dbReference>
<comment type="similarity">
    <text evidence="1 7">Belongs to the peptidase S8 family.</text>
</comment>
<feature type="active site" description="Charge relay system" evidence="6 7">
    <location>
        <position position="221"/>
    </location>
</feature>
<dbReference type="Proteomes" id="UP000189703">
    <property type="component" value="Unplaced"/>
</dbReference>
<evidence type="ECO:0000256" key="3">
    <source>
        <dbReference type="ARBA" id="ARBA00022729"/>
    </source>
</evidence>
<gene>
    <name evidence="12" type="primary">LOC104601906</name>
</gene>
<evidence type="ECO:0000256" key="8">
    <source>
        <dbReference type="SAM" id="SignalP"/>
    </source>
</evidence>
<evidence type="ECO:0000259" key="10">
    <source>
        <dbReference type="Pfam" id="PF05922"/>
    </source>
</evidence>
<dbReference type="OrthoDB" id="1925414at2759"/>
<dbReference type="SUPFAM" id="SSF52743">
    <property type="entry name" value="Subtilisin-like"/>
    <property type="match status" value="1"/>
</dbReference>
<dbReference type="eggNOG" id="ENOG502QT5U">
    <property type="taxonomic scope" value="Eukaryota"/>
</dbReference>
<dbReference type="GO" id="GO:0005576">
    <property type="term" value="C:extracellular region"/>
    <property type="evidence" value="ECO:0000318"/>
    <property type="project" value="GO_Central"/>
</dbReference>
<keyword evidence="2 7" id="KW-0645">Protease</keyword>
<dbReference type="Gene3D" id="3.50.30.30">
    <property type="match status" value="1"/>
</dbReference>
<dbReference type="InterPro" id="IPR015500">
    <property type="entry name" value="Peptidase_S8_subtilisin-rel"/>
</dbReference>
<evidence type="ECO:0000256" key="6">
    <source>
        <dbReference type="PIRSR" id="PIRSR615500-1"/>
    </source>
</evidence>
<dbReference type="PANTHER" id="PTHR10795">
    <property type="entry name" value="PROPROTEIN CONVERTASE SUBTILISIN/KEXIN"/>
    <property type="match status" value="1"/>
</dbReference>
<dbReference type="GO" id="GO:0006508">
    <property type="term" value="P:proteolysis"/>
    <property type="evidence" value="ECO:0007669"/>
    <property type="project" value="UniProtKB-KW"/>
</dbReference>
<dbReference type="RefSeq" id="XP_010263712.1">
    <property type="nucleotide sequence ID" value="XM_010265410.1"/>
</dbReference>
<keyword evidence="5 7" id="KW-0720">Serine protease</keyword>
<dbReference type="InterPro" id="IPR037045">
    <property type="entry name" value="S8pro/Inhibitor_I9_sf"/>
</dbReference>
<dbReference type="PROSITE" id="PS00138">
    <property type="entry name" value="SUBTILASE_SER"/>
    <property type="match status" value="1"/>
</dbReference>
<sequence>MATANPFSLWILLLIAAISYPTSLLAKSDVYIVHMDLSAMPRAFADHHSWYEATLSSIKDGGNGVATITTTKPSYLIYTYNNAIHGFAASLSPLELDLLKHLPGFVSSTLDVLLKADTTHTPDFLGLNNSNSGPWPASNYGEDVIIGLVDSGIWPESASFRDDGMTQVPNKWKGECVSGTDFNSTMCNKKLIGARFFNKGIKAHSPDLNFSMNSARDTDGHGTHTSSIAAGNYVKGASCFGYARGSARGMAPKARIAMYKAMRDDTFYASDVIAAIDKAISDGMDVLSLSLGNTASNFYDDPIAIASVAAMEKGIFVAASAGERGALPVHSAQCRTLATYCGASLYPGNSSLTRVPLVFMGDCNDLNNVEGKIVVCESTYLFWASADNIDDQITSGAAGGIFLYVGNRIEPHIHLSFPAVVVSMEEEEGQAIFNYINTSHDPRATMKFPYTRIGTKAAPRVAISSSRGPSTICPNILKPDLMAPGSLVLGSWSPISPIVDDDGSTQMFSDFNIIYGTSMACPHAAGVAALLKGAPQPFDLLS</sequence>
<dbReference type="FunFam" id="3.30.70.80:FF:000003">
    <property type="entry name" value="Subtilisin-like protease SBT1.9"/>
    <property type="match status" value="1"/>
</dbReference>
<dbReference type="InterPro" id="IPR000209">
    <property type="entry name" value="Peptidase_S8/S53_dom"/>
</dbReference>
<feature type="chain" id="PRO_5010546822" evidence="8">
    <location>
        <begin position="27"/>
        <end position="542"/>
    </location>
</feature>
<dbReference type="InterPro" id="IPR023828">
    <property type="entry name" value="Peptidase_S8_Ser-AS"/>
</dbReference>
<keyword evidence="11" id="KW-1185">Reference proteome</keyword>
<evidence type="ECO:0000313" key="11">
    <source>
        <dbReference type="Proteomes" id="UP000189703"/>
    </source>
</evidence>
<evidence type="ECO:0000313" key="12">
    <source>
        <dbReference type="RefSeq" id="XP_010263712.1"/>
    </source>
</evidence>
<dbReference type="PROSITE" id="PS51892">
    <property type="entry name" value="SUBTILASE"/>
    <property type="match status" value="1"/>
</dbReference>
<dbReference type="InterPro" id="IPR036852">
    <property type="entry name" value="Peptidase_S8/S53_dom_sf"/>
</dbReference>
<protein>
    <submittedName>
        <fullName evidence="12">Subtilisin-like protease SBT1.9</fullName>
    </submittedName>
</protein>
<evidence type="ECO:0000256" key="1">
    <source>
        <dbReference type="ARBA" id="ARBA00011073"/>
    </source>
</evidence>
<dbReference type="Gene3D" id="3.40.50.200">
    <property type="entry name" value="Peptidase S8/S53 domain"/>
    <property type="match status" value="2"/>
</dbReference>
<organism evidence="11 12">
    <name type="scientific">Nelumbo nucifera</name>
    <name type="common">Sacred lotus</name>
    <dbReference type="NCBI Taxonomy" id="4432"/>
    <lineage>
        <taxon>Eukaryota</taxon>
        <taxon>Viridiplantae</taxon>
        <taxon>Streptophyta</taxon>
        <taxon>Embryophyta</taxon>
        <taxon>Tracheophyta</taxon>
        <taxon>Spermatophyta</taxon>
        <taxon>Magnoliopsida</taxon>
        <taxon>Proteales</taxon>
        <taxon>Nelumbonaceae</taxon>
        <taxon>Nelumbo</taxon>
    </lineage>
</organism>